<proteinExistence type="predicted"/>
<organism evidence="2">
    <name type="scientific">Anopheles coluzzii</name>
    <name type="common">African malaria mosquito</name>
    <dbReference type="NCBI Taxonomy" id="1518534"/>
    <lineage>
        <taxon>Eukaryota</taxon>
        <taxon>Metazoa</taxon>
        <taxon>Ecdysozoa</taxon>
        <taxon>Arthropoda</taxon>
        <taxon>Hexapoda</taxon>
        <taxon>Insecta</taxon>
        <taxon>Pterygota</taxon>
        <taxon>Neoptera</taxon>
        <taxon>Endopterygota</taxon>
        <taxon>Diptera</taxon>
        <taxon>Nematocera</taxon>
        <taxon>Culicoidea</taxon>
        <taxon>Culicidae</taxon>
        <taxon>Anophelinae</taxon>
        <taxon>Anopheles</taxon>
    </lineage>
</organism>
<accession>A0A8W7P0L5</accession>
<feature type="chain" id="PRO_5036477775" evidence="1">
    <location>
        <begin position="22"/>
        <end position="453"/>
    </location>
</feature>
<keyword evidence="1" id="KW-0732">Signal</keyword>
<sequence>MISTISLRSCLIACTASFAAATLCWPSLFDGESLIWCSSLISPPVFVLPEWRVNAPTVTTSRMPARLSVQVDRRKLERLVPFAAARLERAAALLLLVQVLLRLRVVLQQLQVLVEQLHLPLAPFAPELAHARDLLQQLLLARDPHGQQLLRDDVAQVAFEHYLQHADVAAEPGMQPVAWVRSGIRNRDVSAITPSDISAHPIGTAVCVTFSRTSYAVKRISDSLCSPSHVRNAMVQMNWGLELRSITSVRPYLIQPDDRLLDVTCTTTDGFGGLPLPSHSRLSHEMTDSQMGISFKSPQHIDVDVVNGAPVPVDLLAQILQLGPLDVVLGQPDRLHPFQPLLLRVGGKALPQPIVKLYTRTKQIQLQLRTFVSQTAESLTQIEDVTIVLLLLVVGRHDAFVLFQHDAALRLRERVGVFEVKQQIAPQPAPSLEAYCPCPSELTKVDAKGGLAF</sequence>
<evidence type="ECO:0000313" key="2">
    <source>
        <dbReference type="EnsemblMetazoa" id="ACOM022683-PA.1"/>
    </source>
</evidence>
<dbReference type="AlphaFoldDB" id="A0A8W7P0L5"/>
<dbReference type="EnsemblMetazoa" id="ACOM022683-RA">
    <property type="protein sequence ID" value="ACOM022683-PA.1"/>
    <property type="gene ID" value="ACOM022683"/>
</dbReference>
<reference evidence="2" key="1">
    <citation type="submission" date="2022-08" db="UniProtKB">
        <authorList>
            <consortium name="EnsemblMetazoa"/>
        </authorList>
    </citation>
    <scope>IDENTIFICATION</scope>
</reference>
<dbReference type="Proteomes" id="UP000075882">
    <property type="component" value="Unassembled WGS sequence"/>
</dbReference>
<protein>
    <submittedName>
        <fullName evidence="2">Uncharacterized protein</fullName>
    </submittedName>
</protein>
<feature type="signal peptide" evidence="1">
    <location>
        <begin position="1"/>
        <end position="21"/>
    </location>
</feature>
<evidence type="ECO:0000256" key="1">
    <source>
        <dbReference type="SAM" id="SignalP"/>
    </source>
</evidence>
<name>A0A8W7P0L5_ANOCL</name>